<feature type="domain" description="Response regulatory" evidence="2">
    <location>
        <begin position="10"/>
        <end position="136"/>
    </location>
</feature>
<proteinExistence type="predicted"/>
<dbReference type="PANTHER" id="PTHR44520:SF2">
    <property type="entry name" value="RESPONSE REGULATOR RCP1"/>
    <property type="match status" value="1"/>
</dbReference>
<dbReference type="RefSeq" id="WP_160067492.1">
    <property type="nucleotide sequence ID" value="NZ_WUYX01000070.1"/>
</dbReference>
<dbReference type="OrthoDB" id="9652at2157"/>
<evidence type="ECO:0000256" key="1">
    <source>
        <dbReference type="PROSITE-ProRule" id="PRU00169"/>
    </source>
</evidence>
<dbReference type="GO" id="GO:0000160">
    <property type="term" value="P:phosphorelay signal transduction system"/>
    <property type="evidence" value="ECO:0007669"/>
    <property type="project" value="InterPro"/>
</dbReference>
<dbReference type="PANTHER" id="PTHR44520">
    <property type="entry name" value="RESPONSE REGULATOR RCP1-RELATED"/>
    <property type="match status" value="1"/>
</dbReference>
<dbReference type="SMART" id="SM00448">
    <property type="entry name" value="REC"/>
    <property type="match status" value="1"/>
</dbReference>
<dbReference type="AlphaFoldDB" id="A0A6B0VSE7"/>
<dbReference type="InterPro" id="IPR011006">
    <property type="entry name" value="CheY-like_superfamily"/>
</dbReference>
<protein>
    <submittedName>
        <fullName evidence="3">Response regulator</fullName>
    </submittedName>
</protein>
<dbReference type="SUPFAM" id="SSF52172">
    <property type="entry name" value="CheY-like"/>
    <property type="match status" value="1"/>
</dbReference>
<evidence type="ECO:0000313" key="4">
    <source>
        <dbReference type="Proteomes" id="UP000434101"/>
    </source>
</evidence>
<evidence type="ECO:0000313" key="3">
    <source>
        <dbReference type="EMBL" id="MXV64305.1"/>
    </source>
</evidence>
<sequence>MTSRLEEPIEILLVEDNPGDVRLTEEAFKELPSETTIHVATDGDEALEFLSGKRSDDASASLPDLVLLDLNLPRMGGLEFLDTIQDDPKLTRMPVLVLTSSNAIEDVLESYELAANAYLTKPTDPDEYASMVEAVADFWFQRAALPPMPS</sequence>
<comment type="caution">
    <text evidence="3">The sequence shown here is derived from an EMBL/GenBank/DDBJ whole genome shotgun (WGS) entry which is preliminary data.</text>
</comment>
<accession>A0A6B0VSE7</accession>
<dbReference type="InterPro" id="IPR001789">
    <property type="entry name" value="Sig_transdc_resp-reg_receiver"/>
</dbReference>
<name>A0A6B0VSE7_9EURY</name>
<dbReference type="InterPro" id="IPR052893">
    <property type="entry name" value="TCS_response_regulator"/>
</dbReference>
<dbReference type="CDD" id="cd17557">
    <property type="entry name" value="REC_Rcp-like"/>
    <property type="match status" value="1"/>
</dbReference>
<dbReference type="Proteomes" id="UP000434101">
    <property type="component" value="Unassembled WGS sequence"/>
</dbReference>
<dbReference type="PROSITE" id="PS50110">
    <property type="entry name" value="RESPONSE_REGULATORY"/>
    <property type="match status" value="1"/>
</dbReference>
<reference evidence="3 4" key="1">
    <citation type="submission" date="2020-01" db="EMBL/GenBank/DDBJ databases">
        <title>Natronorubrum sp. JWXQ-INN 674 isolated from Inner Mongolia Autonomous Region of China.</title>
        <authorList>
            <person name="Xue Q."/>
        </authorList>
    </citation>
    <scope>NUCLEOTIDE SEQUENCE [LARGE SCALE GENOMIC DNA]</scope>
    <source>
        <strain evidence="3 4">JWXQ-INN-674</strain>
    </source>
</reference>
<feature type="modified residue" description="4-aspartylphosphate" evidence="1">
    <location>
        <position position="69"/>
    </location>
</feature>
<dbReference type="EMBL" id="WUYX01000070">
    <property type="protein sequence ID" value="MXV64305.1"/>
    <property type="molecule type" value="Genomic_DNA"/>
</dbReference>
<dbReference type="Pfam" id="PF00072">
    <property type="entry name" value="Response_reg"/>
    <property type="match status" value="1"/>
</dbReference>
<keyword evidence="1" id="KW-0597">Phosphoprotein</keyword>
<dbReference type="Gene3D" id="3.40.50.2300">
    <property type="match status" value="1"/>
</dbReference>
<organism evidence="3 4">
    <name type="scientific">Natronorubrum halalkaliphilum</name>
    <dbReference type="NCBI Taxonomy" id="2691917"/>
    <lineage>
        <taxon>Archaea</taxon>
        <taxon>Methanobacteriati</taxon>
        <taxon>Methanobacteriota</taxon>
        <taxon>Stenosarchaea group</taxon>
        <taxon>Halobacteria</taxon>
        <taxon>Halobacteriales</taxon>
        <taxon>Natrialbaceae</taxon>
        <taxon>Natronorubrum</taxon>
    </lineage>
</organism>
<gene>
    <name evidence="3" type="ORF">GS429_19990</name>
</gene>
<keyword evidence="4" id="KW-1185">Reference proteome</keyword>
<evidence type="ECO:0000259" key="2">
    <source>
        <dbReference type="PROSITE" id="PS50110"/>
    </source>
</evidence>